<organism evidence="2 3">
    <name type="scientific">Ancylobacter oerskovii</name>
    <dbReference type="NCBI Taxonomy" id="459519"/>
    <lineage>
        <taxon>Bacteria</taxon>
        <taxon>Pseudomonadati</taxon>
        <taxon>Pseudomonadota</taxon>
        <taxon>Alphaproteobacteria</taxon>
        <taxon>Hyphomicrobiales</taxon>
        <taxon>Xanthobacteraceae</taxon>
        <taxon>Ancylobacter</taxon>
    </lineage>
</organism>
<dbReference type="Pfam" id="PF13229">
    <property type="entry name" value="Beta_helix"/>
    <property type="match status" value="1"/>
</dbReference>
<sequence length="877" mass="92329">MDAYFPTLADARNALPDSPLPGRIRIGGRFAFGDGGETLFALQSSTLPIDGDEILTNGNFATDPSLDWYLSGWTWQGTPPDHLGPNSGEKKLSSQALALEAFKSYRLRFDISGREAGSWTAYVVSNANIAGSPHGGEARVVGTSGSGDGNIVFTAQPGENQIRIVGSTYFDGRLDDISLKEFLEQGQQILMGATYLPVPLDGVLRPDMFRGRYDTGGTEANDDNAMTRLVKRINTLMDPNAPLLTRLRVEMPGRYVCVLPGLRIRIPQDADLEIDGLGSGVVDLSGSSYVTTLPWLTVTGPGYDGVTRTTLKAEALQNTTALSVVDNDGFASGGWVAVTSTWDYFNGISGESGFGVQYKGELIQIRNPNSQPDLMAAATPLSHGYPISGGTVNVRKIALAGHFVLAGLRGVGPGHGELEEDQGTSFLAIRFFTHVRDEHTGVENFPGSSIGYTLCASLSLDTPKTVGRKLSDTTNTNPTSPWFYGRSIGGCSRASIVSPIGEYCRRAIDLGAASVAGWADDASSLSEAVISQNIMITGGYSMACFTQPGGHQSYNVELVGHIGRQISGGQIRGKNVRWVAVDLDCGAGTGISGNDDPSAYTEDPSSGTVELVNCSFRAQGDTDAGLVAHQSFDRLVVRGCTIVGGQPVRFFGRHQSNVEISGCDITGLTTTSPIIAGNIPTKTDGSNWVIRGNRLKNGTIAVLHAGAAGELVKNIRVLDNEFENIGTAHLSLNAAATGGWSSAGDLELVDNVERGTLPAIKADVGALKLVAFGNNFGDQAFPVSVSGSSIAVSTSRAAVVRAAAGLTANANVTTISGVRDGQLLVLSRDASAFTLTLTDNTGNLRMTGNLTLDTAEDRATFVMSGGLLYLVSFTNNA</sequence>
<dbReference type="InterPro" id="IPR039448">
    <property type="entry name" value="Beta_helix"/>
</dbReference>
<dbReference type="Proteomes" id="UP001597299">
    <property type="component" value="Unassembled WGS sequence"/>
</dbReference>
<name>A0ABW4YZI6_9HYPH</name>
<dbReference type="RefSeq" id="WP_213351783.1">
    <property type="nucleotide sequence ID" value="NZ_JAHBGB010000007.1"/>
</dbReference>
<protein>
    <submittedName>
        <fullName evidence="2">Right-handed parallel beta-helix repeat-containing protein</fullName>
    </submittedName>
</protein>
<dbReference type="EMBL" id="JBHUHD010000001">
    <property type="protein sequence ID" value="MFD2141776.1"/>
    <property type="molecule type" value="Genomic_DNA"/>
</dbReference>
<reference evidence="3" key="1">
    <citation type="journal article" date="2019" name="Int. J. Syst. Evol. Microbiol.">
        <title>The Global Catalogue of Microorganisms (GCM) 10K type strain sequencing project: providing services to taxonomists for standard genome sequencing and annotation.</title>
        <authorList>
            <consortium name="The Broad Institute Genomics Platform"/>
            <consortium name="The Broad Institute Genome Sequencing Center for Infectious Disease"/>
            <person name="Wu L."/>
            <person name="Ma J."/>
        </authorList>
    </citation>
    <scope>NUCLEOTIDE SEQUENCE [LARGE SCALE GENOMIC DNA]</scope>
    <source>
        <strain evidence="3">CCM 7435</strain>
    </source>
</reference>
<evidence type="ECO:0000313" key="3">
    <source>
        <dbReference type="Proteomes" id="UP001597299"/>
    </source>
</evidence>
<proteinExistence type="predicted"/>
<gene>
    <name evidence="2" type="ORF">ACFSNC_15300</name>
</gene>
<keyword evidence="3" id="KW-1185">Reference proteome</keyword>
<comment type="caution">
    <text evidence="2">The sequence shown here is derived from an EMBL/GenBank/DDBJ whole genome shotgun (WGS) entry which is preliminary data.</text>
</comment>
<dbReference type="SUPFAM" id="SSF51126">
    <property type="entry name" value="Pectin lyase-like"/>
    <property type="match status" value="1"/>
</dbReference>
<dbReference type="InterPro" id="IPR011050">
    <property type="entry name" value="Pectin_lyase_fold/virulence"/>
</dbReference>
<evidence type="ECO:0000259" key="1">
    <source>
        <dbReference type="Pfam" id="PF13229"/>
    </source>
</evidence>
<feature type="domain" description="Right handed beta helix" evidence="1">
    <location>
        <begin position="606"/>
        <end position="727"/>
    </location>
</feature>
<evidence type="ECO:0000313" key="2">
    <source>
        <dbReference type="EMBL" id="MFD2141776.1"/>
    </source>
</evidence>
<accession>A0ABW4YZI6</accession>